<proteinExistence type="predicted"/>
<organism evidence="1 2">
    <name type="scientific">Kibdelosporangium banguiense</name>
    <dbReference type="NCBI Taxonomy" id="1365924"/>
    <lineage>
        <taxon>Bacteria</taxon>
        <taxon>Bacillati</taxon>
        <taxon>Actinomycetota</taxon>
        <taxon>Actinomycetes</taxon>
        <taxon>Pseudonocardiales</taxon>
        <taxon>Pseudonocardiaceae</taxon>
        <taxon>Kibdelosporangium</taxon>
    </lineage>
</organism>
<name>A0ABS4U1N2_9PSEU</name>
<reference evidence="1 2" key="1">
    <citation type="submission" date="2021-03" db="EMBL/GenBank/DDBJ databases">
        <title>Sequencing the genomes of 1000 actinobacteria strains.</title>
        <authorList>
            <person name="Klenk H.-P."/>
        </authorList>
    </citation>
    <scope>NUCLEOTIDE SEQUENCE [LARGE SCALE GENOMIC DNA]</scope>
    <source>
        <strain evidence="1 2">DSM 46670</strain>
    </source>
</reference>
<keyword evidence="2" id="KW-1185">Reference proteome</keyword>
<accession>A0ABS4U1N2</accession>
<evidence type="ECO:0008006" key="3">
    <source>
        <dbReference type="Google" id="ProtNLM"/>
    </source>
</evidence>
<comment type="caution">
    <text evidence="1">The sequence shown here is derived from an EMBL/GenBank/DDBJ whole genome shotgun (WGS) entry which is preliminary data.</text>
</comment>
<evidence type="ECO:0000313" key="1">
    <source>
        <dbReference type="EMBL" id="MBP2330558.1"/>
    </source>
</evidence>
<dbReference type="Proteomes" id="UP001519332">
    <property type="component" value="Unassembled WGS sequence"/>
</dbReference>
<dbReference type="RefSeq" id="WP_209647155.1">
    <property type="nucleotide sequence ID" value="NZ_JAGINW010000001.1"/>
</dbReference>
<sequence>MNRLAVVGTAVVVALTAGCGSSRDEPNEAAISWAEQICQTMESGGAKLSRLPQIDPANPRQATASLQAYLGSLADSIESVSIRLEQAGPPPVTDGQAAVDRARTTLGTIRTALGSARDKLQQMAAGDPESFRKGMQDVSTGLAPLGGAANPIADLRANKELDAAFAHAPACQRVPGRREG</sequence>
<dbReference type="EMBL" id="JAGINW010000001">
    <property type="protein sequence ID" value="MBP2330558.1"/>
    <property type="molecule type" value="Genomic_DNA"/>
</dbReference>
<gene>
    <name evidence="1" type="ORF">JOF56_010943</name>
</gene>
<evidence type="ECO:0000313" key="2">
    <source>
        <dbReference type="Proteomes" id="UP001519332"/>
    </source>
</evidence>
<dbReference type="PROSITE" id="PS51257">
    <property type="entry name" value="PROKAR_LIPOPROTEIN"/>
    <property type="match status" value="1"/>
</dbReference>
<protein>
    <recommendedName>
        <fullName evidence="3">Small secreted protein</fullName>
    </recommendedName>
</protein>